<dbReference type="GO" id="GO:0003964">
    <property type="term" value="F:RNA-directed DNA polymerase activity"/>
    <property type="evidence" value="ECO:0007669"/>
    <property type="project" value="UniProtKB-KW"/>
</dbReference>
<gene>
    <name evidence="1" type="ORF">OBRU01_10344</name>
</gene>
<name>A0A0L7LEI0_OPEBR</name>
<keyword evidence="1" id="KW-0695">RNA-directed DNA polymerase</keyword>
<keyword evidence="1" id="KW-0548">Nucleotidyltransferase</keyword>
<dbReference type="AlphaFoldDB" id="A0A0L7LEI0"/>
<dbReference type="Proteomes" id="UP000037510">
    <property type="component" value="Unassembled WGS sequence"/>
</dbReference>
<organism evidence="1 2">
    <name type="scientific">Operophtera brumata</name>
    <name type="common">Winter moth</name>
    <name type="synonym">Phalaena brumata</name>
    <dbReference type="NCBI Taxonomy" id="104452"/>
    <lineage>
        <taxon>Eukaryota</taxon>
        <taxon>Metazoa</taxon>
        <taxon>Ecdysozoa</taxon>
        <taxon>Arthropoda</taxon>
        <taxon>Hexapoda</taxon>
        <taxon>Insecta</taxon>
        <taxon>Pterygota</taxon>
        <taxon>Neoptera</taxon>
        <taxon>Endopterygota</taxon>
        <taxon>Lepidoptera</taxon>
        <taxon>Glossata</taxon>
        <taxon>Ditrysia</taxon>
        <taxon>Geometroidea</taxon>
        <taxon>Geometridae</taxon>
        <taxon>Larentiinae</taxon>
        <taxon>Operophtera</taxon>
    </lineage>
</organism>
<sequence>MSTDDAVLQLTTNITTYLANNEKVIGVFLDLQKAFDAVSIPILLKRLENMGIRGNKLLVPGLPI</sequence>
<comment type="caution">
    <text evidence="1">The sequence shown here is derived from an EMBL/GenBank/DDBJ whole genome shotgun (WGS) entry which is preliminary data.</text>
</comment>
<dbReference type="EMBL" id="JTDY01001473">
    <property type="protein sequence ID" value="KOB73779.1"/>
    <property type="molecule type" value="Genomic_DNA"/>
</dbReference>
<accession>A0A0L7LEI0</accession>
<evidence type="ECO:0000313" key="1">
    <source>
        <dbReference type="EMBL" id="KOB73779.1"/>
    </source>
</evidence>
<keyword evidence="1" id="KW-0808">Transferase</keyword>
<reference evidence="1 2" key="1">
    <citation type="journal article" date="2015" name="Genome Biol. Evol.">
        <title>The genome of winter moth (Operophtera brumata) provides a genomic perspective on sexual dimorphism and phenology.</title>
        <authorList>
            <person name="Derks M.F."/>
            <person name="Smit S."/>
            <person name="Salis L."/>
            <person name="Schijlen E."/>
            <person name="Bossers A."/>
            <person name="Mateman C."/>
            <person name="Pijl A.S."/>
            <person name="de Ridder D."/>
            <person name="Groenen M.A."/>
            <person name="Visser M.E."/>
            <person name="Megens H.J."/>
        </authorList>
    </citation>
    <scope>NUCLEOTIDE SEQUENCE [LARGE SCALE GENOMIC DNA]</scope>
    <source>
        <strain evidence="1">WM2013NL</strain>
        <tissue evidence="1">Head and thorax</tissue>
    </source>
</reference>
<evidence type="ECO:0000313" key="2">
    <source>
        <dbReference type="Proteomes" id="UP000037510"/>
    </source>
</evidence>
<proteinExistence type="predicted"/>
<protein>
    <submittedName>
        <fullName evidence="1">Reverse transcriptase</fullName>
    </submittedName>
</protein>
<keyword evidence="2" id="KW-1185">Reference proteome</keyword>